<dbReference type="Proteomes" id="UP000886595">
    <property type="component" value="Unassembled WGS sequence"/>
</dbReference>
<gene>
    <name evidence="2" type="ORF">Bca52824_039734</name>
</gene>
<dbReference type="InterPro" id="IPR025558">
    <property type="entry name" value="DUF4283"/>
</dbReference>
<evidence type="ECO:0000313" key="3">
    <source>
        <dbReference type="Proteomes" id="UP000886595"/>
    </source>
</evidence>
<dbReference type="Pfam" id="PF14111">
    <property type="entry name" value="DUF4283"/>
    <property type="match status" value="1"/>
</dbReference>
<comment type="caution">
    <text evidence="2">The sequence shown here is derived from an EMBL/GenBank/DDBJ whole genome shotgun (WGS) entry which is preliminary data.</text>
</comment>
<dbReference type="PANTHER" id="PTHR31286:SF178">
    <property type="entry name" value="DUF4283 DOMAIN-CONTAINING PROTEIN"/>
    <property type="match status" value="1"/>
</dbReference>
<protein>
    <recommendedName>
        <fullName evidence="1">DUF4283 domain-containing protein</fullName>
    </recommendedName>
</protein>
<feature type="domain" description="DUF4283" evidence="1">
    <location>
        <begin position="28"/>
        <end position="104"/>
    </location>
</feature>
<keyword evidence="3" id="KW-1185">Reference proteome</keyword>
<sequence>MKNGEGTRKRMKISVPHFDNSTLTKTFSITLIGRCMYPEKQDMKVLIVNIPKIWNPEERVVGTDLGFGKFQFDFEKEEDIDVVLKLQPFHFDYWMLSLARWQPKKSQLYQSEITFWIRVLGIPVAAPTFESIGDAIGRTVDVNLKHSRVQVVVDAFKEICFETSVDFKGGEFYDDEEARLVEIREALWLLLSMF</sequence>
<accession>A0A8X7RU72</accession>
<organism evidence="2 3">
    <name type="scientific">Brassica carinata</name>
    <name type="common">Ethiopian mustard</name>
    <name type="synonym">Abyssinian cabbage</name>
    <dbReference type="NCBI Taxonomy" id="52824"/>
    <lineage>
        <taxon>Eukaryota</taxon>
        <taxon>Viridiplantae</taxon>
        <taxon>Streptophyta</taxon>
        <taxon>Embryophyta</taxon>
        <taxon>Tracheophyta</taxon>
        <taxon>Spermatophyta</taxon>
        <taxon>Magnoliopsida</taxon>
        <taxon>eudicotyledons</taxon>
        <taxon>Gunneridae</taxon>
        <taxon>Pentapetalae</taxon>
        <taxon>rosids</taxon>
        <taxon>malvids</taxon>
        <taxon>Brassicales</taxon>
        <taxon>Brassicaceae</taxon>
        <taxon>Brassiceae</taxon>
        <taxon>Brassica</taxon>
    </lineage>
</organism>
<evidence type="ECO:0000313" key="2">
    <source>
        <dbReference type="EMBL" id="KAG2293065.1"/>
    </source>
</evidence>
<reference evidence="2 3" key="1">
    <citation type="submission" date="2020-02" db="EMBL/GenBank/DDBJ databases">
        <authorList>
            <person name="Ma Q."/>
            <person name="Huang Y."/>
            <person name="Song X."/>
            <person name="Pei D."/>
        </authorList>
    </citation>
    <scope>NUCLEOTIDE SEQUENCE [LARGE SCALE GENOMIC DNA]</scope>
    <source>
        <strain evidence="2">Sxm20200214</strain>
        <tissue evidence="2">Leaf</tissue>
    </source>
</reference>
<dbReference type="PANTHER" id="PTHR31286">
    <property type="entry name" value="GLYCINE-RICH CELL WALL STRUCTURAL PROTEIN 1.8-LIKE"/>
    <property type="match status" value="1"/>
</dbReference>
<evidence type="ECO:0000259" key="1">
    <source>
        <dbReference type="Pfam" id="PF14111"/>
    </source>
</evidence>
<dbReference type="EMBL" id="JAAMPC010000009">
    <property type="protein sequence ID" value="KAG2293065.1"/>
    <property type="molecule type" value="Genomic_DNA"/>
</dbReference>
<dbReference type="OrthoDB" id="10269440at2759"/>
<dbReference type="InterPro" id="IPR040256">
    <property type="entry name" value="At4g02000-like"/>
</dbReference>
<proteinExistence type="predicted"/>
<dbReference type="AlphaFoldDB" id="A0A8X7RU72"/>
<name>A0A8X7RU72_BRACI</name>